<protein>
    <submittedName>
        <fullName evidence="1">Uncharacterized protein</fullName>
    </submittedName>
</protein>
<accession>A0A328TN82</accession>
<sequence>MLNKIANSLIFKRYHEISVNTYAHFVPLRGPEKPAKIVIRRPKAYC</sequence>
<dbReference type="Proteomes" id="UP000244334">
    <property type="component" value="Unassembled WGS sequence"/>
</dbReference>
<comment type="caution">
    <text evidence="1">The sequence shown here is derived from an EMBL/GenBank/DDBJ whole genome shotgun (WGS) entry which is preliminary data.</text>
</comment>
<organism evidence="1 2">
    <name type="scientific">Candidatus Erwinia dacicola</name>
    <dbReference type="NCBI Taxonomy" id="252393"/>
    <lineage>
        <taxon>Bacteria</taxon>
        <taxon>Pseudomonadati</taxon>
        <taxon>Pseudomonadota</taxon>
        <taxon>Gammaproteobacteria</taxon>
        <taxon>Enterobacterales</taxon>
        <taxon>Erwiniaceae</taxon>
        <taxon>Erwinia</taxon>
    </lineage>
</organism>
<dbReference type="AlphaFoldDB" id="A0A328TN82"/>
<gene>
    <name evidence="1" type="ORF">ACZ87_02783</name>
</gene>
<reference evidence="1" key="1">
    <citation type="submission" date="2018-04" db="EMBL/GenBank/DDBJ databases">
        <title>Genomes of the Obligate Erwinia dacicola and Facultative Enterobacter sp. OLF Endosymbionts of the Olive Fruit fly, Bactrocera oleae.</title>
        <authorList>
            <person name="Estes A.M."/>
            <person name="Hearn D.J."/>
            <person name="Agarwal S."/>
            <person name="Pierson E.A."/>
            <person name="Dunning-Hotopp J.C."/>
        </authorList>
    </citation>
    <scope>NUCLEOTIDE SEQUENCE [LARGE SCALE GENOMIC DNA]</scope>
    <source>
        <strain evidence="1">Oroville</strain>
    </source>
</reference>
<name>A0A328TN82_9GAMM</name>
<dbReference type="EMBL" id="LJAM02000355">
    <property type="protein sequence ID" value="RAP70415.1"/>
    <property type="molecule type" value="Genomic_DNA"/>
</dbReference>
<evidence type="ECO:0000313" key="1">
    <source>
        <dbReference type="EMBL" id="RAP70415.1"/>
    </source>
</evidence>
<evidence type="ECO:0000313" key="2">
    <source>
        <dbReference type="Proteomes" id="UP000244334"/>
    </source>
</evidence>
<proteinExistence type="predicted"/>
<keyword evidence="2" id="KW-1185">Reference proteome</keyword>